<dbReference type="OrthoDB" id="2634618at2759"/>
<dbReference type="GeneID" id="64704782"/>
<proteinExistence type="predicted"/>
<evidence type="ECO:0000313" key="1">
    <source>
        <dbReference type="EMBL" id="KAG2088826.1"/>
    </source>
</evidence>
<gene>
    <name evidence="1" type="ORF">F5147DRAFT_780834</name>
</gene>
<protein>
    <submittedName>
        <fullName evidence="1">Uncharacterized protein</fullName>
    </submittedName>
</protein>
<evidence type="ECO:0000313" key="2">
    <source>
        <dbReference type="Proteomes" id="UP000823399"/>
    </source>
</evidence>
<dbReference type="Proteomes" id="UP000823399">
    <property type="component" value="Unassembled WGS sequence"/>
</dbReference>
<dbReference type="EMBL" id="JABBWM010000117">
    <property type="protein sequence ID" value="KAG2088826.1"/>
    <property type="molecule type" value="Genomic_DNA"/>
</dbReference>
<name>A0A9P7ESN8_9AGAM</name>
<organism evidence="1 2">
    <name type="scientific">Suillus discolor</name>
    <dbReference type="NCBI Taxonomy" id="1912936"/>
    <lineage>
        <taxon>Eukaryota</taxon>
        <taxon>Fungi</taxon>
        <taxon>Dikarya</taxon>
        <taxon>Basidiomycota</taxon>
        <taxon>Agaricomycotina</taxon>
        <taxon>Agaricomycetes</taxon>
        <taxon>Agaricomycetidae</taxon>
        <taxon>Boletales</taxon>
        <taxon>Suillineae</taxon>
        <taxon>Suillaceae</taxon>
        <taxon>Suillus</taxon>
    </lineage>
</organism>
<comment type="caution">
    <text evidence="1">The sequence shown here is derived from an EMBL/GenBank/DDBJ whole genome shotgun (WGS) entry which is preliminary data.</text>
</comment>
<reference evidence="1" key="1">
    <citation type="journal article" date="2020" name="New Phytol.">
        <title>Comparative genomics reveals dynamic genome evolution in host specialist ectomycorrhizal fungi.</title>
        <authorList>
            <person name="Lofgren L.A."/>
            <person name="Nguyen N.H."/>
            <person name="Vilgalys R."/>
            <person name="Ruytinx J."/>
            <person name="Liao H.L."/>
            <person name="Branco S."/>
            <person name="Kuo A."/>
            <person name="LaButti K."/>
            <person name="Lipzen A."/>
            <person name="Andreopoulos W."/>
            <person name="Pangilinan J."/>
            <person name="Riley R."/>
            <person name="Hundley H."/>
            <person name="Na H."/>
            <person name="Barry K."/>
            <person name="Grigoriev I.V."/>
            <person name="Stajich J.E."/>
            <person name="Kennedy P.G."/>
        </authorList>
    </citation>
    <scope>NUCLEOTIDE SEQUENCE</scope>
    <source>
        <strain evidence="1">FC423</strain>
    </source>
</reference>
<keyword evidence="2" id="KW-1185">Reference proteome</keyword>
<accession>A0A9P7ESN8</accession>
<dbReference type="RefSeq" id="XP_041285674.1">
    <property type="nucleotide sequence ID" value="XM_041442523.1"/>
</dbReference>
<dbReference type="AlphaFoldDB" id="A0A9P7ESN8"/>
<sequence length="535" mass="60723">MLNAPQLNTQDQLFEDIMPLELVDDENAISYWSCEAEENCLRWRIAFTNFFSQGTQELEAPAITALQEMRKWTRNPSIAHKSRMEFAILRSGLGHEILRIANPQVGLENRTPYLSLSFQRYRWKESLLSCMLGWVDRVLPPRIETSQSTNANAKEFLQLLSRHNVCPFRSNYSSVFAFSSERCFLAEAVRWMLPTLAAKTPSTTWVHKTSLNHLFRLICGFSIIDLDALHLDEELLLVLKLSTELRSLRQELLKGFHTKFHNNVDPDTQGCRTCYDQPEDSKCVRYWTVEPGHHFEFHGKVITPYQANDPDRLPSIGKGCASQTNYVPLMDLGLRKISRRADVLERCGRDVTLLVDISSPSTILAGVSFDTFSHVDLQKIRCDASAAKETKSIKRGSQFSRFEWGRMHPVGSRKPAGGRPGDTYTSYAGMEVTDTAHIKLLFAHATDVERMVAAITPLHPHAAKELRELSSEVNSLGGIGATAYYCWNFVAPQHMDRDATWTISLQTCKEAPADEFNFIMMDLGCYVETAENALW</sequence>